<dbReference type="PROSITE" id="PS50011">
    <property type="entry name" value="PROTEIN_KINASE_DOM"/>
    <property type="match status" value="1"/>
</dbReference>
<dbReference type="RefSeq" id="WP_110988682.1">
    <property type="nucleotide sequence ID" value="NZ_CAWNWM010000028.1"/>
</dbReference>
<sequence>MLAGRYKIIKEFKDGGFSQTFLAKDQRHPQQRRCVIKKLQPQDTDAFTVKTARHLFTEEVNALKKLGHYTQIPQLYTTFTDGSDFYLVEEFVVGRSLARELRWGRNWSEARVLELLQNILTTLAFVHRQGVIHRDLKPQNLIRRQSDQSIVLIDFGSIQQCQTSSDAVVGTDGYIPPEQLQGYPNLCSDVYAVGMVALQALTGIDPTKRAFDVDERTGKVNWGRYPKISSDLANVIDTMVCYKLRDRYSSASEALRSINTLFETPRRSAAVPTRRRFLRFVGAFGLLGTGLALPTLLSNSETSDRVSFQLPLPTASSGRSPKADEPKPFPLVPVPTPLEKAELIERYGSYNECCKIAVARGIQFHGAPSWEKLIQAFSYLDAIQEFSHGYMAAYPSLALSEVKFEVNLLV</sequence>
<dbReference type="AlphaFoldDB" id="A0A2W1JND2"/>
<keyword evidence="2" id="KW-0723">Serine/threonine-protein kinase</keyword>
<dbReference type="SUPFAM" id="SSF56112">
    <property type="entry name" value="Protein kinase-like (PK-like)"/>
    <property type="match status" value="1"/>
</dbReference>
<dbReference type="CDD" id="cd14014">
    <property type="entry name" value="STKc_PknB_like"/>
    <property type="match status" value="1"/>
</dbReference>
<evidence type="ECO:0000256" key="1">
    <source>
        <dbReference type="ARBA" id="ARBA00012513"/>
    </source>
</evidence>
<protein>
    <recommendedName>
        <fullName evidence="1">non-specific serine/threonine protein kinase</fullName>
        <ecNumber evidence="1">2.7.11.1</ecNumber>
    </recommendedName>
</protein>
<proteinExistence type="predicted"/>
<dbReference type="Gene3D" id="1.10.510.10">
    <property type="entry name" value="Transferase(Phosphotransferase) domain 1"/>
    <property type="match status" value="1"/>
</dbReference>
<dbReference type="GO" id="GO:0005524">
    <property type="term" value="F:ATP binding"/>
    <property type="evidence" value="ECO:0007669"/>
    <property type="project" value="UniProtKB-KW"/>
</dbReference>
<evidence type="ECO:0000259" key="10">
    <source>
        <dbReference type="PROSITE" id="PS50011"/>
    </source>
</evidence>
<dbReference type="PANTHER" id="PTHR24363:SF0">
    <property type="entry name" value="SERINE_THREONINE KINASE LIKE DOMAIN CONTAINING 1"/>
    <property type="match status" value="1"/>
</dbReference>
<comment type="catalytic activity">
    <reaction evidence="7">
        <text>L-threonyl-[protein] + ATP = O-phospho-L-threonyl-[protein] + ADP + H(+)</text>
        <dbReference type="Rhea" id="RHEA:46608"/>
        <dbReference type="Rhea" id="RHEA-COMP:11060"/>
        <dbReference type="Rhea" id="RHEA-COMP:11605"/>
        <dbReference type="ChEBI" id="CHEBI:15378"/>
        <dbReference type="ChEBI" id="CHEBI:30013"/>
        <dbReference type="ChEBI" id="CHEBI:30616"/>
        <dbReference type="ChEBI" id="CHEBI:61977"/>
        <dbReference type="ChEBI" id="CHEBI:456216"/>
        <dbReference type="EC" id="2.7.11.1"/>
    </reaction>
</comment>
<feature type="domain" description="Protein kinase" evidence="10">
    <location>
        <begin position="6"/>
        <end position="262"/>
    </location>
</feature>
<dbReference type="Proteomes" id="UP000248857">
    <property type="component" value="Unassembled WGS sequence"/>
</dbReference>
<evidence type="ECO:0000256" key="7">
    <source>
        <dbReference type="ARBA" id="ARBA00047899"/>
    </source>
</evidence>
<gene>
    <name evidence="11" type="primary">spkC_7</name>
    <name evidence="11" type="ORF">C1752_09134</name>
</gene>
<feature type="region of interest" description="Disordered" evidence="9">
    <location>
        <begin position="310"/>
        <end position="331"/>
    </location>
</feature>
<comment type="caution">
    <text evidence="11">The sequence shown here is derived from an EMBL/GenBank/DDBJ whole genome shotgun (WGS) entry which is preliminary data.</text>
</comment>
<accession>A0A2W1JND2</accession>
<keyword evidence="5 11" id="KW-0418">Kinase</keyword>
<reference evidence="11 12" key="1">
    <citation type="journal article" date="2018" name="Sci. Rep.">
        <title>A novel species of the marine cyanobacterium Acaryochloris with a unique pigment content and lifestyle.</title>
        <authorList>
            <person name="Partensky F."/>
            <person name="Six C."/>
            <person name="Ratin M."/>
            <person name="Garczarek L."/>
            <person name="Vaulot D."/>
            <person name="Probert I."/>
            <person name="Calteau A."/>
            <person name="Gourvil P."/>
            <person name="Marie D."/>
            <person name="Grebert T."/>
            <person name="Bouchier C."/>
            <person name="Le Panse S."/>
            <person name="Gachenot M."/>
            <person name="Rodriguez F."/>
            <person name="Garrido J.L."/>
        </authorList>
    </citation>
    <scope>NUCLEOTIDE SEQUENCE [LARGE SCALE GENOMIC DNA]</scope>
    <source>
        <strain evidence="11 12">RCC1774</strain>
    </source>
</reference>
<evidence type="ECO:0000256" key="4">
    <source>
        <dbReference type="ARBA" id="ARBA00022741"/>
    </source>
</evidence>
<evidence type="ECO:0000256" key="6">
    <source>
        <dbReference type="ARBA" id="ARBA00022840"/>
    </source>
</evidence>
<keyword evidence="6" id="KW-0067">ATP-binding</keyword>
<evidence type="ECO:0000256" key="8">
    <source>
        <dbReference type="ARBA" id="ARBA00048679"/>
    </source>
</evidence>
<dbReference type="OrthoDB" id="468998at2"/>
<evidence type="ECO:0000256" key="2">
    <source>
        <dbReference type="ARBA" id="ARBA00022527"/>
    </source>
</evidence>
<keyword evidence="12" id="KW-1185">Reference proteome</keyword>
<dbReference type="Pfam" id="PF00069">
    <property type="entry name" value="Pkinase"/>
    <property type="match status" value="1"/>
</dbReference>
<dbReference type="Gene3D" id="3.30.200.20">
    <property type="entry name" value="Phosphorylase Kinase, domain 1"/>
    <property type="match status" value="1"/>
</dbReference>
<organism evidence="11 12">
    <name type="scientific">Acaryochloris thomasi RCC1774</name>
    <dbReference type="NCBI Taxonomy" id="1764569"/>
    <lineage>
        <taxon>Bacteria</taxon>
        <taxon>Bacillati</taxon>
        <taxon>Cyanobacteriota</taxon>
        <taxon>Cyanophyceae</taxon>
        <taxon>Acaryochloridales</taxon>
        <taxon>Acaryochloridaceae</taxon>
        <taxon>Acaryochloris</taxon>
        <taxon>Acaryochloris thomasi</taxon>
    </lineage>
</organism>
<dbReference type="InterPro" id="IPR000719">
    <property type="entry name" value="Prot_kinase_dom"/>
</dbReference>
<name>A0A2W1JND2_9CYAN</name>
<dbReference type="InterPro" id="IPR011009">
    <property type="entry name" value="Kinase-like_dom_sf"/>
</dbReference>
<evidence type="ECO:0000256" key="9">
    <source>
        <dbReference type="SAM" id="MobiDB-lite"/>
    </source>
</evidence>
<evidence type="ECO:0000256" key="5">
    <source>
        <dbReference type="ARBA" id="ARBA00022777"/>
    </source>
</evidence>
<comment type="catalytic activity">
    <reaction evidence="8">
        <text>L-seryl-[protein] + ATP = O-phospho-L-seryl-[protein] + ADP + H(+)</text>
        <dbReference type="Rhea" id="RHEA:17989"/>
        <dbReference type="Rhea" id="RHEA-COMP:9863"/>
        <dbReference type="Rhea" id="RHEA-COMP:11604"/>
        <dbReference type="ChEBI" id="CHEBI:15378"/>
        <dbReference type="ChEBI" id="CHEBI:29999"/>
        <dbReference type="ChEBI" id="CHEBI:30616"/>
        <dbReference type="ChEBI" id="CHEBI:83421"/>
        <dbReference type="ChEBI" id="CHEBI:456216"/>
        <dbReference type="EC" id="2.7.11.1"/>
    </reaction>
</comment>
<keyword evidence="4" id="KW-0547">Nucleotide-binding</keyword>
<dbReference type="GO" id="GO:0106310">
    <property type="term" value="F:protein serine kinase activity"/>
    <property type="evidence" value="ECO:0007669"/>
    <property type="project" value="RHEA"/>
</dbReference>
<evidence type="ECO:0000313" key="11">
    <source>
        <dbReference type="EMBL" id="PZD70761.1"/>
    </source>
</evidence>
<keyword evidence="3 11" id="KW-0808">Transferase</keyword>
<dbReference type="EC" id="2.7.11.1" evidence="1"/>
<dbReference type="PANTHER" id="PTHR24363">
    <property type="entry name" value="SERINE/THREONINE PROTEIN KINASE"/>
    <property type="match status" value="1"/>
</dbReference>
<evidence type="ECO:0000313" key="12">
    <source>
        <dbReference type="Proteomes" id="UP000248857"/>
    </source>
</evidence>
<dbReference type="GO" id="GO:0004674">
    <property type="term" value="F:protein serine/threonine kinase activity"/>
    <property type="evidence" value="ECO:0007669"/>
    <property type="project" value="UniProtKB-KW"/>
</dbReference>
<dbReference type="EMBL" id="PQWO01000028">
    <property type="protein sequence ID" value="PZD70761.1"/>
    <property type="molecule type" value="Genomic_DNA"/>
</dbReference>
<dbReference type="SMART" id="SM00220">
    <property type="entry name" value="S_TKc"/>
    <property type="match status" value="1"/>
</dbReference>
<evidence type="ECO:0000256" key="3">
    <source>
        <dbReference type="ARBA" id="ARBA00022679"/>
    </source>
</evidence>